<gene>
    <name evidence="1" type="ORF">GEV02_20890</name>
</gene>
<dbReference type="EMBL" id="WHUG01000009">
    <property type="protein sequence ID" value="MQA40613.1"/>
    <property type="molecule type" value="Genomic_DNA"/>
</dbReference>
<reference evidence="1 2" key="1">
    <citation type="submission" date="2019-10" db="EMBL/GenBank/DDBJ databases">
        <title>Two novel species isolated from a subtropical stream in China.</title>
        <authorList>
            <person name="Lu H."/>
        </authorList>
    </citation>
    <scope>NUCLEOTIDE SEQUENCE [LARGE SCALE GENOMIC DNA]</scope>
    <source>
        <strain evidence="1 2">FT29W</strain>
    </source>
</reference>
<proteinExistence type="predicted"/>
<evidence type="ECO:0000313" key="1">
    <source>
        <dbReference type="EMBL" id="MQA40613.1"/>
    </source>
</evidence>
<dbReference type="Proteomes" id="UP000440498">
    <property type="component" value="Unassembled WGS sequence"/>
</dbReference>
<sequence>MKKLFTYTTACVCTLITAGCASLHTSSDRQTPVIVRAQYLAPRNDLTERFMRSQDYRRSNNYVVKVGEPIISHRGSPARAVQCESDVLCRHAVTLDVLDIQASAMGNSQVRVTGTVHSQIGRHLAFDMQMGIQGAGGPNYHFEDEIGAATPLLDEGKWDVPFSAVIKLGEKFEVPGVADAKFIIFAEQAKY</sequence>
<dbReference type="AlphaFoldDB" id="A0A6A7N694"/>
<comment type="caution">
    <text evidence="1">The sequence shown here is derived from an EMBL/GenBank/DDBJ whole genome shotgun (WGS) entry which is preliminary data.</text>
</comment>
<accession>A0A6A7N694</accession>
<protein>
    <recommendedName>
        <fullName evidence="3">Lipoprotein</fullName>
    </recommendedName>
</protein>
<organism evidence="1 2">
    <name type="scientific">Rugamonas aquatica</name>
    <dbReference type="NCBI Taxonomy" id="2743357"/>
    <lineage>
        <taxon>Bacteria</taxon>
        <taxon>Pseudomonadati</taxon>
        <taxon>Pseudomonadota</taxon>
        <taxon>Betaproteobacteria</taxon>
        <taxon>Burkholderiales</taxon>
        <taxon>Oxalobacteraceae</taxon>
        <taxon>Telluria group</taxon>
        <taxon>Rugamonas</taxon>
    </lineage>
</organism>
<evidence type="ECO:0000313" key="2">
    <source>
        <dbReference type="Proteomes" id="UP000440498"/>
    </source>
</evidence>
<dbReference type="PROSITE" id="PS51257">
    <property type="entry name" value="PROKAR_LIPOPROTEIN"/>
    <property type="match status" value="1"/>
</dbReference>
<name>A0A6A7N694_9BURK</name>
<evidence type="ECO:0008006" key="3">
    <source>
        <dbReference type="Google" id="ProtNLM"/>
    </source>
</evidence>
<dbReference type="RefSeq" id="WP_152839910.1">
    <property type="nucleotide sequence ID" value="NZ_WHUG01000009.1"/>
</dbReference>
<keyword evidence="2" id="KW-1185">Reference proteome</keyword>